<evidence type="ECO:0000256" key="6">
    <source>
        <dbReference type="SAM" id="Phobius"/>
    </source>
</evidence>
<dbReference type="GO" id="GO:0017004">
    <property type="term" value="P:cytochrome complex assembly"/>
    <property type="evidence" value="ECO:0007669"/>
    <property type="project" value="InterPro"/>
</dbReference>
<dbReference type="GO" id="GO:0016020">
    <property type="term" value="C:membrane"/>
    <property type="evidence" value="ECO:0007669"/>
    <property type="project" value="UniProtKB-SubCell"/>
</dbReference>
<evidence type="ECO:0000256" key="1">
    <source>
        <dbReference type="ARBA" id="ARBA00004141"/>
    </source>
</evidence>
<protein>
    <submittedName>
        <fullName evidence="8">Cytochrome c biogenesis protein</fullName>
    </submittedName>
</protein>
<evidence type="ECO:0000313" key="8">
    <source>
        <dbReference type="EMBL" id="KKT36974.1"/>
    </source>
</evidence>
<dbReference type="InterPro" id="IPR051790">
    <property type="entry name" value="Cytochrome_c-biogenesis_DsbD"/>
</dbReference>
<organism evidence="8 9">
    <name type="scientific">Candidatus Nomurabacteria bacterium GW2011_GWB1_44_12</name>
    <dbReference type="NCBI Taxonomy" id="1618748"/>
    <lineage>
        <taxon>Bacteria</taxon>
        <taxon>Candidatus Nomuraibacteriota</taxon>
    </lineage>
</organism>
<feature type="transmembrane region" description="Helical" evidence="6">
    <location>
        <begin position="166"/>
        <end position="188"/>
    </location>
</feature>
<accession>A0A837III9</accession>
<feature type="transmembrane region" description="Helical" evidence="6">
    <location>
        <begin position="6"/>
        <end position="38"/>
    </location>
</feature>
<gene>
    <name evidence="8" type="ORF">UW25_C0004G0302</name>
</gene>
<comment type="subcellular location">
    <subcellularLocation>
        <location evidence="1">Membrane</location>
        <topology evidence="1">Multi-pass membrane protein</topology>
    </subcellularLocation>
</comment>
<feature type="transmembrane region" description="Helical" evidence="6">
    <location>
        <begin position="50"/>
        <end position="76"/>
    </location>
</feature>
<evidence type="ECO:0000256" key="2">
    <source>
        <dbReference type="ARBA" id="ARBA00006143"/>
    </source>
</evidence>
<name>A0A837III9_9BACT</name>
<keyword evidence="4 6" id="KW-1133">Transmembrane helix</keyword>
<dbReference type="InterPro" id="IPR003834">
    <property type="entry name" value="Cyt_c_assmbl_TM_dom"/>
</dbReference>
<dbReference type="AlphaFoldDB" id="A0A837III9"/>
<comment type="similarity">
    <text evidence="2">Belongs to the DsbD family.</text>
</comment>
<proteinExistence type="inferred from homology"/>
<reference evidence="8 9" key="1">
    <citation type="journal article" date="2015" name="Nature">
        <title>rRNA introns, odd ribosomes, and small enigmatic genomes across a large radiation of phyla.</title>
        <authorList>
            <person name="Brown C.T."/>
            <person name="Hug L.A."/>
            <person name="Thomas B.C."/>
            <person name="Sharon I."/>
            <person name="Castelle C.J."/>
            <person name="Singh A."/>
            <person name="Wilkins M.J."/>
            <person name="Williams K.H."/>
            <person name="Banfield J.F."/>
        </authorList>
    </citation>
    <scope>NUCLEOTIDE SEQUENCE [LARGE SCALE GENOMIC DNA]</scope>
</reference>
<evidence type="ECO:0000256" key="4">
    <source>
        <dbReference type="ARBA" id="ARBA00022989"/>
    </source>
</evidence>
<feature type="domain" description="Cytochrome C biogenesis protein transmembrane" evidence="7">
    <location>
        <begin position="5"/>
        <end position="213"/>
    </location>
</feature>
<evidence type="ECO:0000256" key="3">
    <source>
        <dbReference type="ARBA" id="ARBA00022692"/>
    </source>
</evidence>
<keyword evidence="5 6" id="KW-0472">Membrane</keyword>
<dbReference type="Pfam" id="PF02683">
    <property type="entry name" value="DsbD_TM"/>
    <property type="match status" value="1"/>
</dbReference>
<keyword evidence="3 6" id="KW-0812">Transmembrane</keyword>
<evidence type="ECO:0000313" key="9">
    <source>
        <dbReference type="Proteomes" id="UP000033815"/>
    </source>
</evidence>
<feature type="transmembrane region" description="Helical" evidence="6">
    <location>
        <begin position="133"/>
        <end position="160"/>
    </location>
</feature>
<dbReference type="PANTHER" id="PTHR31272">
    <property type="entry name" value="CYTOCHROME C-TYPE BIOGENESIS PROTEIN HI_1454-RELATED"/>
    <property type="match status" value="1"/>
</dbReference>
<dbReference type="PANTHER" id="PTHR31272:SF9">
    <property type="entry name" value="BLL1027 PROTEIN"/>
    <property type="match status" value="1"/>
</dbReference>
<evidence type="ECO:0000256" key="5">
    <source>
        <dbReference type="ARBA" id="ARBA00023136"/>
    </source>
</evidence>
<sequence length="236" mass="25320">MTDVTIIVAFGAGVVSFFAPCVLPLVPGFIAYLGGIALEKKTPDALVSRFAMFHASLFFVLGFTTVFAVLGLVLHSALVQAGPELQTILARAGGAIVIFFGLYLMGLVKLSFLERPHIFKVHKKFSSRALTSFVFGSAFAMGWTPCVGAALGAILGLAVLAPAKTFFLLVAYALGLGAPFLIIGAFAGEIEKYLSRSFAWMQYVNILFGGVLVWFGALAFTQNLSICREVLWSFPF</sequence>
<feature type="transmembrane region" description="Helical" evidence="6">
    <location>
        <begin position="88"/>
        <end position="112"/>
    </location>
</feature>
<evidence type="ECO:0000259" key="7">
    <source>
        <dbReference type="Pfam" id="PF02683"/>
    </source>
</evidence>
<dbReference type="Proteomes" id="UP000033815">
    <property type="component" value="Unassembled WGS sequence"/>
</dbReference>
<comment type="caution">
    <text evidence="8">The sequence shown here is derived from an EMBL/GenBank/DDBJ whole genome shotgun (WGS) entry which is preliminary data.</text>
</comment>
<dbReference type="EMBL" id="LCHP01000004">
    <property type="protein sequence ID" value="KKT36974.1"/>
    <property type="molecule type" value="Genomic_DNA"/>
</dbReference>
<feature type="transmembrane region" description="Helical" evidence="6">
    <location>
        <begin position="200"/>
        <end position="220"/>
    </location>
</feature>